<comment type="caution">
    <text evidence="1">The sequence shown here is derived from an EMBL/GenBank/DDBJ whole genome shotgun (WGS) entry which is preliminary data.</text>
</comment>
<evidence type="ECO:0000313" key="2">
    <source>
        <dbReference type="Proteomes" id="UP000072353"/>
    </source>
</evidence>
<name>A0AB33UB93_STRSU</name>
<reference evidence="1 2" key="1">
    <citation type="submission" date="2016-02" db="EMBL/GenBank/DDBJ databases">
        <authorList>
            <consortium name="Pathogen Informatics"/>
        </authorList>
    </citation>
    <scope>NUCLEOTIDE SEQUENCE [LARGE SCALE GENOMIC DNA]</scope>
    <source>
        <strain evidence="1 2">SS975</strain>
    </source>
</reference>
<sequence>MYKLDFVVNGGWIFPIGVYDTKEDVKQAIYRHIYSYSAIQRPIFRTSGSDEVKRVDYGACDCYFLVKEVEVA</sequence>
<protein>
    <submittedName>
        <fullName evidence="1">Phage protein</fullName>
    </submittedName>
</protein>
<organism evidence="1 2">
    <name type="scientific">Streptococcus suis</name>
    <dbReference type="NCBI Taxonomy" id="1307"/>
    <lineage>
        <taxon>Bacteria</taxon>
        <taxon>Bacillati</taxon>
        <taxon>Bacillota</taxon>
        <taxon>Bacilli</taxon>
        <taxon>Lactobacillales</taxon>
        <taxon>Streptococcaceae</taxon>
        <taxon>Streptococcus</taxon>
    </lineage>
</organism>
<dbReference type="Proteomes" id="UP000072353">
    <property type="component" value="Unassembled WGS sequence"/>
</dbReference>
<dbReference type="EMBL" id="FILL01000013">
    <property type="protein sequence ID" value="CYX63505.1"/>
    <property type="molecule type" value="Genomic_DNA"/>
</dbReference>
<dbReference type="AlphaFoldDB" id="A0AB33UB93"/>
<accession>A0AB33UB93</accession>
<proteinExistence type="predicted"/>
<evidence type="ECO:0000313" key="1">
    <source>
        <dbReference type="EMBL" id="CYX63505.1"/>
    </source>
</evidence>
<dbReference type="RefSeq" id="WP_044776308.1">
    <property type="nucleotide sequence ID" value="NZ_CEKE01000021.1"/>
</dbReference>
<gene>
    <name evidence="1" type="ORF">ERS132521_01521</name>
</gene>